<dbReference type="Proteomes" id="UP000001070">
    <property type="component" value="Unassembled WGS sequence"/>
</dbReference>
<dbReference type="AlphaFoldDB" id="B4K3M4"/>
<accession>B4K3M4</accession>
<dbReference type="EMBL" id="CH923681">
    <property type="protein sequence ID" value="EDV90259.1"/>
    <property type="molecule type" value="Genomic_DNA"/>
</dbReference>
<evidence type="ECO:0000313" key="2">
    <source>
        <dbReference type="Proteomes" id="UP000001070"/>
    </source>
</evidence>
<name>B4K3M4_DROGR</name>
<dbReference type="OrthoDB" id="283575at2759"/>
<dbReference type="STRING" id="7222.B4K3M4"/>
<keyword evidence="2" id="KW-1185">Reference proteome</keyword>
<gene>
    <name evidence="1" type="primary">Dgri\GH23531</name>
    <name evidence="1" type="ORF">Dgri_GH23531</name>
</gene>
<reference evidence="1 2" key="1">
    <citation type="journal article" date="2007" name="Nature">
        <title>Evolution of genes and genomes on the Drosophila phylogeny.</title>
        <authorList>
            <consortium name="Drosophila 12 Genomes Consortium"/>
            <person name="Clark A.G."/>
            <person name="Eisen M.B."/>
            <person name="Smith D.R."/>
            <person name="Bergman C.M."/>
            <person name="Oliver B."/>
            <person name="Markow T.A."/>
            <person name="Kaufman T.C."/>
            <person name="Kellis M."/>
            <person name="Gelbart W."/>
            <person name="Iyer V.N."/>
            <person name="Pollard D.A."/>
            <person name="Sackton T.B."/>
            <person name="Larracuente A.M."/>
            <person name="Singh N.D."/>
            <person name="Abad J.P."/>
            <person name="Abt D.N."/>
            <person name="Adryan B."/>
            <person name="Aguade M."/>
            <person name="Akashi H."/>
            <person name="Anderson W.W."/>
            <person name="Aquadro C.F."/>
            <person name="Ardell D.H."/>
            <person name="Arguello R."/>
            <person name="Artieri C.G."/>
            <person name="Barbash D.A."/>
            <person name="Barker D."/>
            <person name="Barsanti P."/>
            <person name="Batterham P."/>
            <person name="Batzoglou S."/>
            <person name="Begun D."/>
            <person name="Bhutkar A."/>
            <person name="Blanco E."/>
            <person name="Bosak S.A."/>
            <person name="Bradley R.K."/>
            <person name="Brand A.D."/>
            <person name="Brent M.R."/>
            <person name="Brooks A.N."/>
            <person name="Brown R.H."/>
            <person name="Butlin R.K."/>
            <person name="Caggese C."/>
            <person name="Calvi B.R."/>
            <person name="Bernardo de Carvalho A."/>
            <person name="Caspi A."/>
            <person name="Castrezana S."/>
            <person name="Celniker S.E."/>
            <person name="Chang J.L."/>
            <person name="Chapple C."/>
            <person name="Chatterji S."/>
            <person name="Chinwalla A."/>
            <person name="Civetta A."/>
            <person name="Clifton S.W."/>
            <person name="Comeron J.M."/>
            <person name="Costello J.C."/>
            <person name="Coyne J.A."/>
            <person name="Daub J."/>
            <person name="David R.G."/>
            <person name="Delcher A.L."/>
            <person name="Delehaunty K."/>
            <person name="Do C.B."/>
            <person name="Ebling H."/>
            <person name="Edwards K."/>
            <person name="Eickbush T."/>
            <person name="Evans J.D."/>
            <person name="Filipski A."/>
            <person name="Findeiss S."/>
            <person name="Freyhult E."/>
            <person name="Fulton L."/>
            <person name="Fulton R."/>
            <person name="Garcia A.C."/>
            <person name="Gardiner A."/>
            <person name="Garfield D.A."/>
            <person name="Garvin B.E."/>
            <person name="Gibson G."/>
            <person name="Gilbert D."/>
            <person name="Gnerre S."/>
            <person name="Godfrey J."/>
            <person name="Good R."/>
            <person name="Gotea V."/>
            <person name="Gravely B."/>
            <person name="Greenberg A.J."/>
            <person name="Griffiths-Jones S."/>
            <person name="Gross S."/>
            <person name="Guigo R."/>
            <person name="Gustafson E.A."/>
            <person name="Haerty W."/>
            <person name="Hahn M.W."/>
            <person name="Halligan D.L."/>
            <person name="Halpern A.L."/>
            <person name="Halter G.M."/>
            <person name="Han M.V."/>
            <person name="Heger A."/>
            <person name="Hillier L."/>
            <person name="Hinrichs A.S."/>
            <person name="Holmes I."/>
            <person name="Hoskins R.A."/>
            <person name="Hubisz M.J."/>
            <person name="Hultmark D."/>
            <person name="Huntley M.A."/>
            <person name="Jaffe D.B."/>
            <person name="Jagadeeshan S."/>
            <person name="Jeck W.R."/>
            <person name="Johnson J."/>
            <person name="Jones C.D."/>
            <person name="Jordan W.C."/>
            <person name="Karpen G.H."/>
            <person name="Kataoka E."/>
            <person name="Keightley P.D."/>
            <person name="Kheradpour P."/>
            <person name="Kirkness E.F."/>
            <person name="Koerich L.B."/>
            <person name="Kristiansen K."/>
            <person name="Kudrna D."/>
            <person name="Kulathinal R.J."/>
            <person name="Kumar S."/>
            <person name="Kwok R."/>
            <person name="Lander E."/>
            <person name="Langley C.H."/>
            <person name="Lapoint R."/>
            <person name="Lazzaro B.P."/>
            <person name="Lee S.J."/>
            <person name="Levesque L."/>
            <person name="Li R."/>
            <person name="Lin C.F."/>
            <person name="Lin M.F."/>
            <person name="Lindblad-Toh K."/>
            <person name="Llopart A."/>
            <person name="Long M."/>
            <person name="Low L."/>
            <person name="Lozovsky E."/>
            <person name="Lu J."/>
            <person name="Luo M."/>
            <person name="Machado C.A."/>
            <person name="Makalowski W."/>
            <person name="Marzo M."/>
            <person name="Matsuda M."/>
            <person name="Matzkin L."/>
            <person name="McAllister B."/>
            <person name="McBride C.S."/>
            <person name="McKernan B."/>
            <person name="McKernan K."/>
            <person name="Mendez-Lago M."/>
            <person name="Minx P."/>
            <person name="Mollenhauer M.U."/>
            <person name="Montooth K."/>
            <person name="Mount S.M."/>
            <person name="Mu X."/>
            <person name="Myers E."/>
            <person name="Negre B."/>
            <person name="Newfeld S."/>
            <person name="Nielsen R."/>
            <person name="Noor M.A."/>
            <person name="O'Grady P."/>
            <person name="Pachter L."/>
            <person name="Papaceit M."/>
            <person name="Parisi M.J."/>
            <person name="Parisi M."/>
            <person name="Parts L."/>
            <person name="Pedersen J.S."/>
            <person name="Pesole G."/>
            <person name="Phillippy A.M."/>
            <person name="Ponting C.P."/>
            <person name="Pop M."/>
            <person name="Porcelli D."/>
            <person name="Powell J.R."/>
            <person name="Prohaska S."/>
            <person name="Pruitt K."/>
            <person name="Puig M."/>
            <person name="Quesneville H."/>
            <person name="Ram K.R."/>
            <person name="Rand D."/>
            <person name="Rasmussen M.D."/>
            <person name="Reed L.K."/>
            <person name="Reenan R."/>
            <person name="Reily A."/>
            <person name="Remington K.A."/>
            <person name="Rieger T.T."/>
            <person name="Ritchie M.G."/>
            <person name="Robin C."/>
            <person name="Rogers Y.H."/>
            <person name="Rohde C."/>
            <person name="Rozas J."/>
            <person name="Rubenfield M.J."/>
            <person name="Ruiz A."/>
            <person name="Russo S."/>
            <person name="Salzberg S.L."/>
            <person name="Sanchez-Gracia A."/>
            <person name="Saranga D.J."/>
            <person name="Sato H."/>
            <person name="Schaeffer S.W."/>
            <person name="Schatz M.C."/>
            <person name="Schlenke T."/>
            <person name="Schwartz R."/>
            <person name="Segarra C."/>
            <person name="Singh R.S."/>
            <person name="Sirot L."/>
            <person name="Sirota M."/>
            <person name="Sisneros N.B."/>
            <person name="Smith C.D."/>
            <person name="Smith T.F."/>
            <person name="Spieth J."/>
            <person name="Stage D.E."/>
            <person name="Stark A."/>
            <person name="Stephan W."/>
            <person name="Strausberg R.L."/>
            <person name="Strempel S."/>
            <person name="Sturgill D."/>
            <person name="Sutton G."/>
            <person name="Sutton G.G."/>
            <person name="Tao W."/>
            <person name="Teichmann S."/>
            <person name="Tobari Y.N."/>
            <person name="Tomimura Y."/>
            <person name="Tsolas J.M."/>
            <person name="Valente V.L."/>
            <person name="Venter E."/>
            <person name="Venter J.C."/>
            <person name="Vicario S."/>
            <person name="Vieira F.G."/>
            <person name="Vilella A.J."/>
            <person name="Villasante A."/>
            <person name="Walenz B."/>
            <person name="Wang J."/>
            <person name="Wasserman M."/>
            <person name="Watts T."/>
            <person name="Wilson D."/>
            <person name="Wilson R.K."/>
            <person name="Wing R.A."/>
            <person name="Wolfner M.F."/>
            <person name="Wong A."/>
            <person name="Wong G.K."/>
            <person name="Wu C.I."/>
            <person name="Wu G."/>
            <person name="Yamamoto D."/>
            <person name="Yang H.P."/>
            <person name="Yang S.P."/>
            <person name="Yorke J.A."/>
            <person name="Yoshida K."/>
            <person name="Zdobnov E."/>
            <person name="Zhang P."/>
            <person name="Zhang Y."/>
            <person name="Zimin A.V."/>
            <person name="Baldwin J."/>
            <person name="Abdouelleil A."/>
            <person name="Abdulkadir J."/>
            <person name="Abebe A."/>
            <person name="Abera B."/>
            <person name="Abreu J."/>
            <person name="Acer S.C."/>
            <person name="Aftuck L."/>
            <person name="Alexander A."/>
            <person name="An P."/>
            <person name="Anderson E."/>
            <person name="Anderson S."/>
            <person name="Arachi H."/>
            <person name="Azer M."/>
            <person name="Bachantsang P."/>
            <person name="Barry A."/>
            <person name="Bayul T."/>
            <person name="Berlin A."/>
            <person name="Bessette D."/>
            <person name="Bloom T."/>
            <person name="Blye J."/>
            <person name="Boguslavskiy L."/>
            <person name="Bonnet C."/>
            <person name="Boukhgalter B."/>
            <person name="Bourzgui I."/>
            <person name="Brown A."/>
            <person name="Cahill P."/>
            <person name="Channer S."/>
            <person name="Cheshatsang Y."/>
            <person name="Chuda L."/>
            <person name="Citroen M."/>
            <person name="Collymore A."/>
            <person name="Cooke P."/>
            <person name="Costello M."/>
            <person name="D'Aco K."/>
            <person name="Daza R."/>
            <person name="De Haan G."/>
            <person name="DeGray S."/>
            <person name="DeMaso C."/>
            <person name="Dhargay N."/>
            <person name="Dooley K."/>
            <person name="Dooley E."/>
            <person name="Doricent M."/>
            <person name="Dorje P."/>
            <person name="Dorjee K."/>
            <person name="Dupes A."/>
            <person name="Elong R."/>
            <person name="Falk J."/>
            <person name="Farina A."/>
            <person name="Faro S."/>
            <person name="Ferguson D."/>
            <person name="Fisher S."/>
            <person name="Foley C.D."/>
            <person name="Franke A."/>
            <person name="Friedrich D."/>
            <person name="Gadbois L."/>
            <person name="Gearin G."/>
            <person name="Gearin C.R."/>
            <person name="Giannoukos G."/>
            <person name="Goode T."/>
            <person name="Graham J."/>
            <person name="Grandbois E."/>
            <person name="Grewal S."/>
            <person name="Gyaltsen K."/>
            <person name="Hafez N."/>
            <person name="Hagos B."/>
            <person name="Hall J."/>
            <person name="Henson C."/>
            <person name="Hollinger A."/>
            <person name="Honan T."/>
            <person name="Huard M.D."/>
            <person name="Hughes L."/>
            <person name="Hurhula B."/>
            <person name="Husby M.E."/>
            <person name="Kamat A."/>
            <person name="Kanga B."/>
            <person name="Kashin S."/>
            <person name="Khazanovich D."/>
            <person name="Kisner P."/>
            <person name="Lance K."/>
            <person name="Lara M."/>
            <person name="Lee W."/>
            <person name="Lennon N."/>
            <person name="Letendre F."/>
            <person name="LeVine R."/>
            <person name="Lipovsky A."/>
            <person name="Liu X."/>
            <person name="Liu J."/>
            <person name="Liu S."/>
            <person name="Lokyitsang T."/>
            <person name="Lokyitsang Y."/>
            <person name="Lubonja R."/>
            <person name="Lui A."/>
            <person name="MacDonald P."/>
            <person name="Magnisalis V."/>
            <person name="Maru K."/>
            <person name="Matthews C."/>
            <person name="McCusker W."/>
            <person name="McDonough S."/>
            <person name="Mehta T."/>
            <person name="Meldrim J."/>
            <person name="Meneus L."/>
            <person name="Mihai O."/>
            <person name="Mihalev A."/>
            <person name="Mihova T."/>
            <person name="Mittelman R."/>
            <person name="Mlenga V."/>
            <person name="Montmayeur A."/>
            <person name="Mulrain L."/>
            <person name="Navidi A."/>
            <person name="Naylor J."/>
            <person name="Negash T."/>
            <person name="Nguyen T."/>
            <person name="Nguyen N."/>
            <person name="Nicol R."/>
            <person name="Norbu C."/>
            <person name="Norbu N."/>
            <person name="Novod N."/>
            <person name="O'Neill B."/>
            <person name="Osman S."/>
            <person name="Markiewicz E."/>
            <person name="Oyono O.L."/>
            <person name="Patti C."/>
            <person name="Phunkhang P."/>
            <person name="Pierre F."/>
            <person name="Priest M."/>
            <person name="Raghuraman S."/>
            <person name="Rege F."/>
            <person name="Reyes R."/>
            <person name="Rise C."/>
            <person name="Rogov P."/>
            <person name="Ross K."/>
            <person name="Ryan E."/>
            <person name="Settipalli S."/>
            <person name="Shea T."/>
            <person name="Sherpa N."/>
            <person name="Shi L."/>
            <person name="Shih D."/>
            <person name="Sparrow T."/>
            <person name="Spaulding J."/>
            <person name="Stalker J."/>
            <person name="Stange-Thomann N."/>
            <person name="Stavropoulos S."/>
            <person name="Stone C."/>
            <person name="Strader C."/>
            <person name="Tesfaye S."/>
            <person name="Thomson T."/>
            <person name="Thoulutsang Y."/>
            <person name="Thoulutsang D."/>
            <person name="Topham K."/>
            <person name="Topping I."/>
            <person name="Tsamla T."/>
            <person name="Vassiliev H."/>
            <person name="Vo A."/>
            <person name="Wangchuk T."/>
            <person name="Wangdi T."/>
            <person name="Weiand M."/>
            <person name="Wilkinson J."/>
            <person name="Wilson A."/>
            <person name="Yadav S."/>
            <person name="Young G."/>
            <person name="Yu Q."/>
            <person name="Zembek L."/>
            <person name="Zhong D."/>
            <person name="Zimmer A."/>
            <person name="Zwirko Z."/>
            <person name="Jaffe D.B."/>
            <person name="Alvarez P."/>
            <person name="Brockman W."/>
            <person name="Butler J."/>
            <person name="Chin C."/>
            <person name="Gnerre S."/>
            <person name="Grabherr M."/>
            <person name="Kleber M."/>
            <person name="Mauceli E."/>
            <person name="MacCallum I."/>
        </authorList>
    </citation>
    <scope>NUCLEOTIDE SEQUENCE [LARGE SCALE GENOMIC DNA]</scope>
    <source>
        <strain evidence="2">Tucson 15287-2541.00</strain>
    </source>
</reference>
<dbReference type="InParanoid" id="B4K3M4"/>
<evidence type="ECO:0000313" key="1">
    <source>
        <dbReference type="EMBL" id="EDV90259.1"/>
    </source>
</evidence>
<dbReference type="GO" id="GO:0005112">
    <property type="term" value="F:Notch binding"/>
    <property type="evidence" value="ECO:0007669"/>
    <property type="project" value="EnsemblMetazoa"/>
</dbReference>
<proteinExistence type="predicted"/>
<dbReference type="GO" id="GO:0003015">
    <property type="term" value="P:heart process"/>
    <property type="evidence" value="ECO:0007669"/>
    <property type="project" value="EnsemblMetazoa"/>
</dbReference>
<feature type="non-terminal residue" evidence="1">
    <location>
        <position position="1"/>
    </location>
</feature>
<dbReference type="GO" id="GO:0007219">
    <property type="term" value="P:Notch signaling pathway"/>
    <property type="evidence" value="ECO:0007669"/>
    <property type="project" value="EnsemblMetazoa"/>
</dbReference>
<dbReference type="GO" id="GO:0048018">
    <property type="term" value="F:receptor ligand activity"/>
    <property type="evidence" value="ECO:0007669"/>
    <property type="project" value="EnsemblMetazoa"/>
</dbReference>
<sequence length="55" mass="6148">STKHCKPGEQCAPNFLTWDGEAEIQSGDILIVEINDAMLYTAKKENSTNSKSNYR</sequence>
<protein>
    <submittedName>
        <fullName evidence="1">GH23531</fullName>
    </submittedName>
</protein>
<organism evidence="2">
    <name type="scientific">Drosophila grimshawi</name>
    <name type="common">Hawaiian fruit fly</name>
    <name type="synonym">Idiomyia grimshawi</name>
    <dbReference type="NCBI Taxonomy" id="7222"/>
    <lineage>
        <taxon>Eukaryota</taxon>
        <taxon>Metazoa</taxon>
        <taxon>Ecdysozoa</taxon>
        <taxon>Arthropoda</taxon>
        <taxon>Hexapoda</taxon>
        <taxon>Insecta</taxon>
        <taxon>Pterygota</taxon>
        <taxon>Neoptera</taxon>
        <taxon>Endopterygota</taxon>
        <taxon>Diptera</taxon>
        <taxon>Brachycera</taxon>
        <taxon>Muscomorpha</taxon>
        <taxon>Ephydroidea</taxon>
        <taxon>Drosophilidae</taxon>
        <taxon>Drosophila</taxon>
        <taxon>Hawaiian Drosophila</taxon>
    </lineage>
</organism>
<dbReference type="HOGENOM" id="CLU_3038322_0_0_1"/>
<dbReference type="GO" id="GO:0009986">
    <property type="term" value="C:cell surface"/>
    <property type="evidence" value="ECO:0007669"/>
    <property type="project" value="EnsemblMetazoa"/>
</dbReference>